<dbReference type="PATRIC" id="fig|698948.3.peg.755"/>
<evidence type="ECO:0000313" key="2">
    <source>
        <dbReference type="Proteomes" id="UP000010845"/>
    </source>
</evidence>
<dbReference type="KEGG" id="tto:Thethe_00767"/>
<proteinExistence type="predicted"/>
<reference evidence="1 2" key="1">
    <citation type="submission" date="2012-03" db="EMBL/GenBank/DDBJ databases">
        <title>Complete sequence of chromosome of Thermoanaerobacterium thermosaccharolyticum M0795.</title>
        <authorList>
            <consortium name="US DOE Joint Genome Institute"/>
            <person name="Lucas S."/>
            <person name="Han J."/>
            <person name="Lapidus A."/>
            <person name="Cheng J.-F."/>
            <person name="Goodwin L."/>
            <person name="Pitluck S."/>
            <person name="Peters L."/>
            <person name="Teshima H."/>
            <person name="Detter J.C."/>
            <person name="Han C."/>
            <person name="Tapia R."/>
            <person name="Land M."/>
            <person name="Hauser L."/>
            <person name="Kyrpides N."/>
            <person name="Ivanova N."/>
            <person name="Pagani I."/>
            <person name="Feinberg L."/>
            <person name="Folden J."/>
            <person name="Hogsett D."/>
            <person name="Shaw J."/>
            <person name="Woyke T."/>
        </authorList>
    </citation>
    <scope>NUCLEOTIDE SEQUENCE [LARGE SCALE GENOMIC DNA]</scope>
    <source>
        <strain evidence="1 2">M0795</strain>
    </source>
</reference>
<dbReference type="EMBL" id="CP003066">
    <property type="protein sequence ID" value="AGB18451.1"/>
    <property type="molecule type" value="Genomic_DNA"/>
</dbReference>
<organism evidence="1 2">
    <name type="scientific">Thermoanaerobacterium thermosaccharolyticum M0795</name>
    <dbReference type="NCBI Taxonomy" id="698948"/>
    <lineage>
        <taxon>Bacteria</taxon>
        <taxon>Bacillati</taxon>
        <taxon>Bacillota</taxon>
        <taxon>Clostridia</taxon>
        <taxon>Thermoanaerobacterales</taxon>
        <taxon>Thermoanaerobacteraceae</taxon>
        <taxon>Thermoanaerobacterium</taxon>
    </lineage>
</organism>
<protein>
    <recommendedName>
        <fullName evidence="3">Guanylate cyclase domain-containing protein</fullName>
    </recommendedName>
</protein>
<sequence length="220" mass="25391">MRYEERIIAFIDILGFKNLVNDEFKCDDIAAILKLPYLLRQDFVIKMLKIKGVMMTSISDSLVLSIRLKESGAMNKITKLISVFTQVLLSHYNLLLRGGIAVGKIYHDNEIVYGPGLVKAYELENKIAVYPRIVMEFSDFESAIRSCSPFSQSTLREVFVPDNDSFLMLDCFYYTNQPTLELCRCKLEQMKTSDLRAQQKINWMIAMIDRKLKEKAFNLG</sequence>
<gene>
    <name evidence="1" type="ORF">Thethe_00767</name>
</gene>
<dbReference type="Proteomes" id="UP000010845">
    <property type="component" value="Chromosome"/>
</dbReference>
<dbReference type="HOGENOM" id="CLU_075305_2_0_9"/>
<name>L0IJP3_THETR</name>
<accession>L0IJP3</accession>
<evidence type="ECO:0008006" key="3">
    <source>
        <dbReference type="Google" id="ProtNLM"/>
    </source>
</evidence>
<dbReference type="AlphaFoldDB" id="L0IJP3"/>
<evidence type="ECO:0000313" key="1">
    <source>
        <dbReference type="EMBL" id="AGB18451.1"/>
    </source>
</evidence>